<dbReference type="InterPro" id="IPR052350">
    <property type="entry name" value="Metallo-dep_Lactonases"/>
</dbReference>
<evidence type="ECO:0000313" key="3">
    <source>
        <dbReference type="EMBL" id="MFD2934701.1"/>
    </source>
</evidence>
<evidence type="ECO:0000256" key="1">
    <source>
        <dbReference type="ARBA" id="ARBA00038310"/>
    </source>
</evidence>
<name>A0ABW6AGX7_9BACT</name>
<dbReference type="PANTHER" id="PTHR43569">
    <property type="entry name" value="AMIDOHYDROLASE"/>
    <property type="match status" value="1"/>
</dbReference>
<protein>
    <submittedName>
        <fullName evidence="3">Amidohydrolase family protein</fullName>
    </submittedName>
</protein>
<keyword evidence="4" id="KW-1185">Reference proteome</keyword>
<dbReference type="InterPro" id="IPR032466">
    <property type="entry name" value="Metal_Hydrolase"/>
</dbReference>
<dbReference type="Gene3D" id="3.20.20.140">
    <property type="entry name" value="Metal-dependent hydrolases"/>
    <property type="match status" value="1"/>
</dbReference>
<sequence>MNRRNFLALAAGASAGLPALRRQEDTAIPIIDAHIHLFDTTRPQGVPWPTKNDGILYQPALPDRYRKLAVPLGIVGAIVVEASPWLGDNQWVLDVAAKDKIIVGTVGNLAPGKPDFRQQLDRFQRNPLFRGIRYGNLWDRDLPGQLSNPKVVSDLQFLAQAGLVLDTANPNPALLAAIVRVTDQVPTLRVVIDHLPQMATPVEATVRKVYETHLQELGNRPQVYVKISEVLRRVDGKIPQALSFYRTRLDELFGIFGEDRLLYGSDWPNSDQWLPFEAGLSLVSEYFTAKGRTVAEKYFWKNSVAAYHWQKRSPSQPE</sequence>
<dbReference type="SUPFAM" id="SSF51556">
    <property type="entry name" value="Metallo-dependent hydrolases"/>
    <property type="match status" value="1"/>
</dbReference>
<dbReference type="Pfam" id="PF04909">
    <property type="entry name" value="Amidohydro_2"/>
    <property type="match status" value="1"/>
</dbReference>
<organism evidence="3 4">
    <name type="scientific">Spirosoma flavum</name>
    <dbReference type="NCBI Taxonomy" id="2048557"/>
    <lineage>
        <taxon>Bacteria</taxon>
        <taxon>Pseudomonadati</taxon>
        <taxon>Bacteroidota</taxon>
        <taxon>Cytophagia</taxon>
        <taxon>Cytophagales</taxon>
        <taxon>Cytophagaceae</taxon>
        <taxon>Spirosoma</taxon>
    </lineage>
</organism>
<reference evidence="4" key="1">
    <citation type="journal article" date="2019" name="Int. J. Syst. Evol. Microbiol.">
        <title>The Global Catalogue of Microorganisms (GCM) 10K type strain sequencing project: providing services to taxonomists for standard genome sequencing and annotation.</title>
        <authorList>
            <consortium name="The Broad Institute Genomics Platform"/>
            <consortium name="The Broad Institute Genome Sequencing Center for Infectious Disease"/>
            <person name="Wu L."/>
            <person name="Ma J."/>
        </authorList>
    </citation>
    <scope>NUCLEOTIDE SEQUENCE [LARGE SCALE GENOMIC DNA]</scope>
    <source>
        <strain evidence="4">KCTC 52490</strain>
    </source>
</reference>
<feature type="domain" description="Amidohydrolase-related" evidence="2">
    <location>
        <begin position="31"/>
        <end position="308"/>
    </location>
</feature>
<gene>
    <name evidence="3" type="ORF">ACFS25_12975</name>
</gene>
<comment type="caution">
    <text evidence="3">The sequence shown here is derived from an EMBL/GenBank/DDBJ whole genome shotgun (WGS) entry which is preliminary data.</text>
</comment>
<dbReference type="Proteomes" id="UP001597512">
    <property type="component" value="Unassembled WGS sequence"/>
</dbReference>
<comment type="similarity">
    <text evidence="1">Belongs to the metallo-dependent hydrolases superfamily.</text>
</comment>
<dbReference type="InterPro" id="IPR006680">
    <property type="entry name" value="Amidohydro-rel"/>
</dbReference>
<dbReference type="EMBL" id="JBHUOM010000004">
    <property type="protein sequence ID" value="MFD2934701.1"/>
    <property type="molecule type" value="Genomic_DNA"/>
</dbReference>
<dbReference type="RefSeq" id="WP_381501200.1">
    <property type="nucleotide sequence ID" value="NZ_JBHUOM010000004.1"/>
</dbReference>
<evidence type="ECO:0000259" key="2">
    <source>
        <dbReference type="Pfam" id="PF04909"/>
    </source>
</evidence>
<evidence type="ECO:0000313" key="4">
    <source>
        <dbReference type="Proteomes" id="UP001597512"/>
    </source>
</evidence>
<accession>A0ABW6AGX7</accession>
<proteinExistence type="inferred from homology"/>
<dbReference type="PANTHER" id="PTHR43569:SF2">
    <property type="entry name" value="AMIDOHYDROLASE-RELATED DOMAIN-CONTAINING PROTEIN"/>
    <property type="match status" value="1"/>
</dbReference>